<feature type="domain" description="RNase III" evidence="5">
    <location>
        <begin position="4"/>
        <end position="129"/>
    </location>
</feature>
<dbReference type="HOGENOM" id="CLU_552870_0_0_3"/>
<accession>K9UAH0</accession>
<dbReference type="SMART" id="SM00535">
    <property type="entry name" value="RIBOc"/>
    <property type="match status" value="2"/>
</dbReference>
<dbReference type="Proteomes" id="UP000010384">
    <property type="component" value="Plasmid pCHRO.01"/>
</dbReference>
<name>K9UAH0_CHRTP</name>
<dbReference type="AlphaFoldDB" id="K9UAH0"/>
<feature type="domain" description="RNase III" evidence="5">
    <location>
        <begin position="171"/>
        <end position="293"/>
    </location>
</feature>
<protein>
    <recommendedName>
        <fullName evidence="1">Ribonuclease 3</fullName>
    </recommendedName>
    <alternativeName>
        <fullName evidence="3">Ribonuclease III</fullName>
    </alternativeName>
</protein>
<evidence type="ECO:0000256" key="3">
    <source>
        <dbReference type="ARBA" id="ARBA00032486"/>
    </source>
</evidence>
<dbReference type="InterPro" id="IPR036389">
    <property type="entry name" value="RNase_III_sf"/>
</dbReference>
<geneLocation type="plasmid" evidence="6 7">
    <name>pCHRO.01</name>
</geneLocation>
<dbReference type="GO" id="GO:0004525">
    <property type="term" value="F:ribonuclease III activity"/>
    <property type="evidence" value="ECO:0007669"/>
    <property type="project" value="InterPro"/>
</dbReference>
<evidence type="ECO:0000313" key="7">
    <source>
        <dbReference type="Proteomes" id="UP000010384"/>
    </source>
</evidence>
<proteinExistence type="predicted"/>
<dbReference type="PANTHER" id="PTHR14950:SF37">
    <property type="entry name" value="ENDORIBONUCLEASE DICER"/>
    <property type="match status" value="1"/>
</dbReference>
<dbReference type="Gene3D" id="1.25.40.620">
    <property type="match status" value="1"/>
</dbReference>
<dbReference type="Gene3D" id="1.10.1520.10">
    <property type="entry name" value="Ribonuclease III domain"/>
    <property type="match status" value="2"/>
</dbReference>
<dbReference type="InterPro" id="IPR000999">
    <property type="entry name" value="RNase_III_dom"/>
</dbReference>
<dbReference type="PROSITE" id="PS50142">
    <property type="entry name" value="RNASE_3_2"/>
    <property type="match status" value="2"/>
</dbReference>
<dbReference type="CDD" id="cd16383">
    <property type="entry name" value="GUN4"/>
    <property type="match status" value="1"/>
</dbReference>
<dbReference type="SUPFAM" id="SSF69065">
    <property type="entry name" value="RNase III domain-like"/>
    <property type="match status" value="2"/>
</dbReference>
<dbReference type="OrthoDB" id="7915178at2"/>
<dbReference type="CDD" id="cd00593">
    <property type="entry name" value="RIBOc"/>
    <property type="match status" value="2"/>
</dbReference>
<evidence type="ECO:0000259" key="5">
    <source>
        <dbReference type="PROSITE" id="PS50142"/>
    </source>
</evidence>
<sequence length="493" mass="56037">MSDITPIELTIGIAFSNKDLLLQALTHSSYARHVGNPKNHNEWLALLGDTLLELIVVDYLYQISTDLWKKDVMSQKRDELVCDRRLVEFAKQIGLVSSIRVKNENGKTSQKNIAEAFEALLAAIYLDRAILSDYQGFIDAQSWFVKNFIDRSYEPIASNVRSNCPDLAFPVEKLEGAIGKIFHNKALLQKSMTHSSYAANFTNTPNYDNQKLAILGNALLDFVVLHYLYRNNTYRLKGVLSDDRDLLVGDEMLLMLVYQMKLKQFIRHNGIVGSKALTDTFKALLAAIYLDRGISEASEWFVKWLPTEIINRLKTFSDRNSLTSGDSQVNPNNLPSEVGVDYSQLHDLLQQGKWEEADIETREVMLKVAGLMKGKPPLNYLPLDSIRQFPCIDLETIDLLWIKYSNGRFGFSVQQCLLLDVEKNWDKFGDLVGWKVNGIWQSKNERIFHLSAPSGHLPSAAIRAAGNGKVRMSIYSRIESCHAREKRSPDKER</sequence>
<evidence type="ECO:0000256" key="2">
    <source>
        <dbReference type="ARBA" id="ARBA00022801"/>
    </source>
</evidence>
<evidence type="ECO:0000256" key="4">
    <source>
        <dbReference type="ARBA" id="ARBA00049596"/>
    </source>
</evidence>
<dbReference type="Pfam" id="PF05419">
    <property type="entry name" value="GUN4"/>
    <property type="match status" value="1"/>
</dbReference>
<dbReference type="EMBL" id="CP003598">
    <property type="protein sequence ID" value="AFY91224.1"/>
    <property type="molecule type" value="Genomic_DNA"/>
</dbReference>
<evidence type="ECO:0000313" key="6">
    <source>
        <dbReference type="EMBL" id="AFY91224.1"/>
    </source>
</evidence>
<dbReference type="Gene3D" id="1.10.10.1770">
    <property type="entry name" value="Gun4-like"/>
    <property type="match status" value="1"/>
</dbReference>
<organism evidence="6 7">
    <name type="scientific">Chroococcidiopsis thermalis (strain PCC 7203)</name>
    <dbReference type="NCBI Taxonomy" id="251229"/>
    <lineage>
        <taxon>Bacteria</taxon>
        <taxon>Bacillati</taxon>
        <taxon>Cyanobacteriota</taxon>
        <taxon>Cyanophyceae</taxon>
        <taxon>Chroococcidiopsidales</taxon>
        <taxon>Chroococcidiopsidaceae</taxon>
        <taxon>Chroococcidiopsis</taxon>
    </lineage>
</organism>
<keyword evidence="2" id="KW-0378">Hydrolase</keyword>
<dbReference type="KEGG" id="cthe:Chro_5889"/>
<dbReference type="GO" id="GO:0006396">
    <property type="term" value="P:RNA processing"/>
    <property type="evidence" value="ECO:0007669"/>
    <property type="project" value="InterPro"/>
</dbReference>
<dbReference type="Pfam" id="PF14622">
    <property type="entry name" value="Ribonucleas_3_3"/>
    <property type="match status" value="2"/>
</dbReference>
<gene>
    <name evidence="6" type="ORF">Chro_5889</name>
</gene>
<dbReference type="InterPro" id="IPR008629">
    <property type="entry name" value="GUN4-like"/>
</dbReference>
<comment type="function">
    <text evidence="4">Digests double-stranded RNA. Involved in the processing of primary rRNA transcript to yield the immediate precursors to the large and small rRNAs (23S and 16S). Processes some mRNAs, and tRNAs when they are encoded in the rRNA operon. Processes pre-crRNA and tracrRNA of type II CRISPR loci if present in the organism.</text>
</comment>
<dbReference type="SUPFAM" id="SSF140869">
    <property type="entry name" value="GUN4-like"/>
    <property type="match status" value="1"/>
</dbReference>
<keyword evidence="6" id="KW-0614">Plasmid</keyword>
<dbReference type="PATRIC" id="fig|251229.3.peg.6881"/>
<dbReference type="InParanoid" id="K9UAH0"/>
<keyword evidence="7" id="KW-1185">Reference proteome</keyword>
<dbReference type="InterPro" id="IPR037215">
    <property type="entry name" value="GUN4-like_sf"/>
</dbReference>
<dbReference type="RefSeq" id="WP_015163161.1">
    <property type="nucleotide sequence ID" value="NC_019699.1"/>
</dbReference>
<dbReference type="PANTHER" id="PTHR14950">
    <property type="entry name" value="DICER-RELATED"/>
    <property type="match status" value="1"/>
</dbReference>
<evidence type="ECO:0000256" key="1">
    <source>
        <dbReference type="ARBA" id="ARBA00017706"/>
    </source>
</evidence>
<reference evidence="6 7" key="1">
    <citation type="submission" date="2012-06" db="EMBL/GenBank/DDBJ databases">
        <title>Finished plasmid 1 of genome of Chroococcidiopsis thermalis PCC 7203.</title>
        <authorList>
            <consortium name="US DOE Joint Genome Institute"/>
            <person name="Gugger M."/>
            <person name="Coursin T."/>
            <person name="Rippka R."/>
            <person name="Tandeau De Marsac N."/>
            <person name="Huntemann M."/>
            <person name="Wei C.-L."/>
            <person name="Han J."/>
            <person name="Detter J.C."/>
            <person name="Han C."/>
            <person name="Tapia R."/>
            <person name="Davenport K."/>
            <person name="Daligault H."/>
            <person name="Erkkila T."/>
            <person name="Gu W."/>
            <person name="Munk A.C.C."/>
            <person name="Teshima H."/>
            <person name="Xu Y."/>
            <person name="Chain P."/>
            <person name="Chen A."/>
            <person name="Krypides N."/>
            <person name="Mavromatis K."/>
            <person name="Markowitz V."/>
            <person name="Szeto E."/>
            <person name="Ivanova N."/>
            <person name="Mikhailova N."/>
            <person name="Ovchinnikova G."/>
            <person name="Pagani I."/>
            <person name="Pati A."/>
            <person name="Goodwin L."/>
            <person name="Peters L."/>
            <person name="Pitluck S."/>
            <person name="Woyke T."/>
            <person name="Kerfeld C."/>
        </authorList>
    </citation>
    <scope>NUCLEOTIDE SEQUENCE [LARGE SCALE GENOMIC DNA]</scope>
    <source>
        <strain evidence="6 7">PCC 7203</strain>
        <plasmid evidence="6 7">pCHRO.01</plasmid>
    </source>
</reference>